<organism evidence="1 2">
    <name type="scientific">Rhizobium loti</name>
    <name type="common">Mesorhizobium loti</name>
    <dbReference type="NCBI Taxonomy" id="381"/>
    <lineage>
        <taxon>Bacteria</taxon>
        <taxon>Pseudomonadati</taxon>
        <taxon>Pseudomonadota</taxon>
        <taxon>Alphaproteobacteria</taxon>
        <taxon>Hyphomicrobiales</taxon>
        <taxon>Phyllobacteriaceae</taxon>
        <taxon>Mesorhizobium</taxon>
    </lineage>
</organism>
<dbReference type="Proteomes" id="UP000245631">
    <property type="component" value="Unassembled WGS sequence"/>
</dbReference>
<dbReference type="Pfam" id="PF05930">
    <property type="entry name" value="Phage_AlpA"/>
    <property type="match status" value="1"/>
</dbReference>
<accession>A0A8E2W7B8</accession>
<gene>
    <name evidence="1" type="ORF">C8D77_114100</name>
</gene>
<evidence type="ECO:0000313" key="1">
    <source>
        <dbReference type="EMBL" id="PWJ87809.1"/>
    </source>
</evidence>
<evidence type="ECO:0000313" key="2">
    <source>
        <dbReference type="Proteomes" id="UP000245631"/>
    </source>
</evidence>
<name>A0A8E2W7B8_RHILI</name>
<dbReference type="AlphaFoldDB" id="A0A8E2W7B8"/>
<protein>
    <submittedName>
        <fullName evidence="1">AlpA family transcriptional regulator</fullName>
    </submittedName>
</protein>
<dbReference type="InterPro" id="IPR010260">
    <property type="entry name" value="AlpA"/>
</dbReference>
<dbReference type="EMBL" id="QGGH01000014">
    <property type="protein sequence ID" value="PWJ87809.1"/>
    <property type="molecule type" value="Genomic_DNA"/>
</dbReference>
<sequence>MPANDNEPLFISMKDAARLTSMSRTLVLVLHNEGLFPKMVKLGERRIAFVRTEVLKWAADKMAARATA</sequence>
<comment type="caution">
    <text evidence="1">The sequence shown here is derived from an EMBL/GenBank/DDBJ whole genome shotgun (WGS) entry which is preliminary data.</text>
</comment>
<proteinExistence type="predicted"/>
<reference evidence="1 2" key="1">
    <citation type="submission" date="2018-05" db="EMBL/GenBank/DDBJ databases">
        <title>Genomic Encyclopedia of Type Strains, Phase IV (KMG-IV): sequencing the most valuable type-strain genomes for metagenomic binning, comparative biology and taxonomic classification.</title>
        <authorList>
            <person name="Goeker M."/>
        </authorList>
    </citation>
    <scope>NUCLEOTIDE SEQUENCE [LARGE SCALE GENOMIC DNA]</scope>
    <source>
        <strain evidence="1 2">DSM 2626</strain>
    </source>
</reference>